<comment type="caution">
    <text evidence="2">The sequence shown here is derived from an EMBL/GenBank/DDBJ whole genome shotgun (WGS) entry which is preliminary data.</text>
</comment>
<dbReference type="RefSeq" id="WP_176900122.1">
    <property type="nucleotide sequence ID" value="NZ_JABKAV010000030.1"/>
</dbReference>
<dbReference type="Pfam" id="PF09411">
    <property type="entry name" value="PagL"/>
    <property type="match status" value="1"/>
</dbReference>
<reference evidence="2 3" key="1">
    <citation type="submission" date="2020-05" db="EMBL/GenBank/DDBJ databases">
        <title>Hymenobacter terrestris sp. nov. and Hymenobacter lapidiphilus sp. nov., isolated from regoliths in Antarctica.</title>
        <authorList>
            <person name="Sedlacek I."/>
            <person name="Pantucek R."/>
            <person name="Zeman M."/>
            <person name="Holochova P."/>
            <person name="Kralova S."/>
            <person name="Stankova E."/>
            <person name="Sedo O."/>
            <person name="Micenkova L."/>
            <person name="Svec P."/>
            <person name="Gupta V."/>
            <person name="Sood U."/>
            <person name="Korpole U.S."/>
            <person name="Lal R."/>
        </authorList>
    </citation>
    <scope>NUCLEOTIDE SEQUENCE [LARGE SCALE GENOMIC DNA]</scope>
    <source>
        <strain evidence="2 3">P5252</strain>
    </source>
</reference>
<evidence type="ECO:0000313" key="3">
    <source>
        <dbReference type="Proteomes" id="UP000626554"/>
    </source>
</evidence>
<gene>
    <name evidence="2" type="ORF">HW556_11250</name>
</gene>
<dbReference type="Proteomes" id="UP000626554">
    <property type="component" value="Unassembled WGS sequence"/>
</dbReference>
<organism evidence="2 3">
    <name type="scientific">Hymenobacter terrestris</name>
    <dbReference type="NCBI Taxonomy" id="2748310"/>
    <lineage>
        <taxon>Bacteria</taxon>
        <taxon>Pseudomonadati</taxon>
        <taxon>Bacteroidota</taxon>
        <taxon>Cytophagia</taxon>
        <taxon>Cytophagales</taxon>
        <taxon>Hymenobacteraceae</taxon>
        <taxon>Hymenobacter</taxon>
    </lineage>
</organism>
<dbReference type="GO" id="GO:0016787">
    <property type="term" value="F:hydrolase activity"/>
    <property type="evidence" value="ECO:0007669"/>
    <property type="project" value="UniProtKB-KW"/>
</dbReference>
<proteinExistence type="predicted"/>
<dbReference type="SUPFAM" id="SSF56925">
    <property type="entry name" value="OMPA-like"/>
    <property type="match status" value="1"/>
</dbReference>
<keyword evidence="3" id="KW-1185">Reference proteome</keyword>
<sequence length="194" mass="20823">MRKFLFLSLLAGGLLAGNVAQAQTTQGTRVLGLSGGDFTFQSNGFSKSFSGTVIPSVGVFVADNLAVGAAVQLGYSSFKLKSLSNFRNNGLTIGLLPWLRYYLPSESRHRLFGELSAGGVYNRSRAWEDSFPNQRTSSDINLLAKAGLGYSYFITPAVGLEGLLSYQLNSGDKNTFGSGALGLNLGFRIYLPRN</sequence>
<keyword evidence="2" id="KW-0378">Hydrolase</keyword>
<name>A0ABX2Q592_9BACT</name>
<dbReference type="InterPro" id="IPR018550">
    <property type="entry name" value="Lipid-A_deacylase-rel"/>
</dbReference>
<evidence type="ECO:0000256" key="1">
    <source>
        <dbReference type="SAM" id="SignalP"/>
    </source>
</evidence>
<protein>
    <submittedName>
        <fullName evidence="2">Acyloxyacyl hydrolase</fullName>
    </submittedName>
</protein>
<dbReference type="EMBL" id="JABKAV010000030">
    <property type="protein sequence ID" value="NVO85455.1"/>
    <property type="molecule type" value="Genomic_DNA"/>
</dbReference>
<dbReference type="InterPro" id="IPR011250">
    <property type="entry name" value="OMP/PagP_B-barrel"/>
</dbReference>
<evidence type="ECO:0000313" key="2">
    <source>
        <dbReference type="EMBL" id="NVO85455.1"/>
    </source>
</evidence>
<accession>A0ABX2Q592</accession>
<dbReference type="Gene3D" id="2.40.160.20">
    <property type="match status" value="1"/>
</dbReference>
<feature type="chain" id="PRO_5045343060" evidence="1">
    <location>
        <begin position="23"/>
        <end position="194"/>
    </location>
</feature>
<feature type="signal peptide" evidence="1">
    <location>
        <begin position="1"/>
        <end position="22"/>
    </location>
</feature>
<keyword evidence="1" id="KW-0732">Signal</keyword>